<evidence type="ECO:0000313" key="3">
    <source>
        <dbReference type="Proteomes" id="UP000828390"/>
    </source>
</evidence>
<reference evidence="2" key="1">
    <citation type="journal article" date="2019" name="bioRxiv">
        <title>The Genome of the Zebra Mussel, Dreissena polymorpha: A Resource for Invasive Species Research.</title>
        <authorList>
            <person name="McCartney M.A."/>
            <person name="Auch B."/>
            <person name="Kono T."/>
            <person name="Mallez S."/>
            <person name="Zhang Y."/>
            <person name="Obille A."/>
            <person name="Becker A."/>
            <person name="Abrahante J.E."/>
            <person name="Garbe J."/>
            <person name="Badalamenti J.P."/>
            <person name="Herman A."/>
            <person name="Mangelson H."/>
            <person name="Liachko I."/>
            <person name="Sullivan S."/>
            <person name="Sone E.D."/>
            <person name="Koren S."/>
            <person name="Silverstein K.A.T."/>
            <person name="Beckman K.B."/>
            <person name="Gohl D.M."/>
        </authorList>
    </citation>
    <scope>NUCLEOTIDE SEQUENCE</scope>
    <source>
        <strain evidence="2">Duluth1</strain>
        <tissue evidence="2">Whole animal</tissue>
    </source>
</reference>
<comment type="caution">
    <text evidence="2">The sequence shown here is derived from an EMBL/GenBank/DDBJ whole genome shotgun (WGS) entry which is preliminary data.</text>
</comment>
<gene>
    <name evidence="2" type="ORF">DPMN_010402</name>
</gene>
<proteinExistence type="predicted"/>
<accession>A0A9D4RZ75</accession>
<dbReference type="Proteomes" id="UP000828390">
    <property type="component" value="Unassembled WGS sequence"/>
</dbReference>
<dbReference type="AlphaFoldDB" id="A0A9D4RZ75"/>
<evidence type="ECO:0000256" key="1">
    <source>
        <dbReference type="SAM" id="MobiDB-lite"/>
    </source>
</evidence>
<reference evidence="2" key="2">
    <citation type="submission" date="2020-11" db="EMBL/GenBank/DDBJ databases">
        <authorList>
            <person name="McCartney M.A."/>
            <person name="Auch B."/>
            <person name="Kono T."/>
            <person name="Mallez S."/>
            <person name="Becker A."/>
            <person name="Gohl D.M."/>
            <person name="Silverstein K.A.T."/>
            <person name="Koren S."/>
            <person name="Bechman K.B."/>
            <person name="Herman A."/>
            <person name="Abrahante J.E."/>
            <person name="Garbe J."/>
        </authorList>
    </citation>
    <scope>NUCLEOTIDE SEQUENCE</scope>
    <source>
        <strain evidence="2">Duluth1</strain>
        <tissue evidence="2">Whole animal</tissue>
    </source>
</reference>
<evidence type="ECO:0000313" key="2">
    <source>
        <dbReference type="EMBL" id="KAH3886396.1"/>
    </source>
</evidence>
<sequence>MKQQERKISSAWLQLTRGEMAPKMQKKTLFRNRERQKAHPMEGVKSLRFTKSWHTS</sequence>
<keyword evidence="3" id="KW-1185">Reference proteome</keyword>
<protein>
    <submittedName>
        <fullName evidence="2">Uncharacterized protein</fullName>
    </submittedName>
</protein>
<dbReference type="EMBL" id="JAIWYP010000001">
    <property type="protein sequence ID" value="KAH3886396.1"/>
    <property type="molecule type" value="Genomic_DNA"/>
</dbReference>
<name>A0A9D4RZ75_DREPO</name>
<feature type="compositionally biased region" description="Basic and acidic residues" evidence="1">
    <location>
        <begin position="32"/>
        <end position="42"/>
    </location>
</feature>
<feature type="region of interest" description="Disordered" evidence="1">
    <location>
        <begin position="32"/>
        <end position="56"/>
    </location>
</feature>
<organism evidence="2 3">
    <name type="scientific">Dreissena polymorpha</name>
    <name type="common">Zebra mussel</name>
    <name type="synonym">Mytilus polymorpha</name>
    <dbReference type="NCBI Taxonomy" id="45954"/>
    <lineage>
        <taxon>Eukaryota</taxon>
        <taxon>Metazoa</taxon>
        <taxon>Spiralia</taxon>
        <taxon>Lophotrochozoa</taxon>
        <taxon>Mollusca</taxon>
        <taxon>Bivalvia</taxon>
        <taxon>Autobranchia</taxon>
        <taxon>Heteroconchia</taxon>
        <taxon>Euheterodonta</taxon>
        <taxon>Imparidentia</taxon>
        <taxon>Neoheterodontei</taxon>
        <taxon>Myida</taxon>
        <taxon>Dreissenoidea</taxon>
        <taxon>Dreissenidae</taxon>
        <taxon>Dreissena</taxon>
    </lineage>
</organism>